<dbReference type="Gramene" id="CME051CT">
    <property type="protein sequence ID" value="CME051CT"/>
    <property type="gene ID" value="CME051C"/>
</dbReference>
<protein>
    <submittedName>
        <fullName evidence="3">Uncharacterized protein</fullName>
    </submittedName>
</protein>
<evidence type="ECO:0000256" key="1">
    <source>
        <dbReference type="ARBA" id="ARBA00004123"/>
    </source>
</evidence>
<comment type="subcellular location">
    <subcellularLocation>
        <location evidence="1">Nucleus</location>
    </subcellularLocation>
</comment>
<dbReference type="GO" id="GO:0007131">
    <property type="term" value="P:reciprocal meiotic recombination"/>
    <property type="evidence" value="ECO:0007669"/>
    <property type="project" value="TreeGrafter"/>
</dbReference>
<dbReference type="PANTHER" id="PTHR46457:SF1">
    <property type="entry name" value="DNA REPAIR PROTEIN RAD51 HOMOLOG 4"/>
    <property type="match status" value="1"/>
</dbReference>
<dbReference type="GO" id="GO:0005657">
    <property type="term" value="C:replication fork"/>
    <property type="evidence" value="ECO:0007669"/>
    <property type="project" value="TreeGrafter"/>
</dbReference>
<reference evidence="3 4" key="1">
    <citation type="journal article" date="2004" name="Nature">
        <title>Genome sequence of the ultrasmall unicellular red alga Cyanidioschyzon merolae 10D.</title>
        <authorList>
            <person name="Matsuzaki M."/>
            <person name="Misumi O."/>
            <person name="Shin-i T."/>
            <person name="Maruyama S."/>
            <person name="Takahara M."/>
            <person name="Miyagishima S."/>
            <person name="Mori T."/>
            <person name="Nishida K."/>
            <person name="Yagisawa F."/>
            <person name="Nishida K."/>
            <person name="Yoshida Y."/>
            <person name="Nishimura Y."/>
            <person name="Nakao S."/>
            <person name="Kobayashi T."/>
            <person name="Momoyama Y."/>
            <person name="Higashiyama T."/>
            <person name="Minoda A."/>
            <person name="Sano M."/>
            <person name="Nomoto H."/>
            <person name="Oishi K."/>
            <person name="Hayashi H."/>
            <person name="Ohta F."/>
            <person name="Nishizaka S."/>
            <person name="Haga S."/>
            <person name="Miura S."/>
            <person name="Morishita T."/>
            <person name="Kabeya Y."/>
            <person name="Terasawa K."/>
            <person name="Suzuki Y."/>
            <person name="Ishii Y."/>
            <person name="Asakawa S."/>
            <person name="Takano H."/>
            <person name="Ohta N."/>
            <person name="Kuroiwa H."/>
            <person name="Tanaka K."/>
            <person name="Shimizu N."/>
            <person name="Sugano S."/>
            <person name="Sato N."/>
            <person name="Nozaki H."/>
            <person name="Ogasawara N."/>
            <person name="Kohara Y."/>
            <person name="Kuroiwa T."/>
        </authorList>
    </citation>
    <scope>NUCLEOTIDE SEQUENCE [LARGE SCALE GENOMIC DNA]</scope>
    <source>
        <strain evidence="3 4">10D</strain>
    </source>
</reference>
<dbReference type="GO" id="GO:0033063">
    <property type="term" value="C:Rad51B-Rad51C-Rad51D-XRCC2 complex"/>
    <property type="evidence" value="ECO:0007669"/>
    <property type="project" value="TreeGrafter"/>
</dbReference>
<dbReference type="GeneID" id="16992837"/>
<dbReference type="InterPro" id="IPR051988">
    <property type="entry name" value="HRR_RAD51_Paralog"/>
</dbReference>
<dbReference type="KEGG" id="cme:CYME_CME051C"/>
<dbReference type="GO" id="GO:0000723">
    <property type="term" value="P:telomere maintenance"/>
    <property type="evidence" value="ECO:0007669"/>
    <property type="project" value="TreeGrafter"/>
</dbReference>
<keyword evidence="2" id="KW-0539">Nucleus</keyword>
<proteinExistence type="predicted"/>
<gene>
    <name evidence="3" type="ORF">CYME_CME051C</name>
</gene>
<dbReference type="GO" id="GO:0000724">
    <property type="term" value="P:double-strand break repair via homologous recombination"/>
    <property type="evidence" value="ECO:0007669"/>
    <property type="project" value="TreeGrafter"/>
</dbReference>
<dbReference type="SUPFAM" id="SSF52540">
    <property type="entry name" value="P-loop containing nucleoside triphosphate hydrolases"/>
    <property type="match status" value="1"/>
</dbReference>
<dbReference type="GO" id="GO:0042148">
    <property type="term" value="P:DNA strand invasion"/>
    <property type="evidence" value="ECO:0007669"/>
    <property type="project" value="TreeGrafter"/>
</dbReference>
<keyword evidence="4" id="KW-1185">Reference proteome</keyword>
<sequence length="282" mass="30955">MEETSRVSAGAELVHTVEIGAAGRQGAWRRPLFEELASVHERSALYGQYFAKSGVKELDVALGGGLRPGQYIELRGRSGTGKSLLCNSVLSRNIHTFRIVYLDSENNHQCVDLVQTRLPQISSSSYYQLFPVFCIEDVLDVLRQTEAEEERRLCHFTMHEHSGTSLQPLLLIFDAVSGFVAAATGTDPDPLIETGLRLRSLACIYNAIVLVSNSMPIMPWISRCAPMPPCGIIIETGPALRVNTGNEPIVVGSLRGPQPTCGAQRREVSLHMLEHNGKDQDS</sequence>
<accession>M1V4D8</accession>
<dbReference type="STRING" id="280699.M1V4D8"/>
<dbReference type="Proteomes" id="UP000007014">
    <property type="component" value="Chromosome 5"/>
</dbReference>
<dbReference type="HOGENOM" id="CLU_988161_0_0_1"/>
<name>M1V4D8_CYAM1</name>
<dbReference type="EMBL" id="AP006487">
    <property type="protein sequence ID" value="BAM79280.1"/>
    <property type="molecule type" value="Genomic_DNA"/>
</dbReference>
<dbReference type="InterPro" id="IPR027417">
    <property type="entry name" value="P-loop_NTPase"/>
</dbReference>
<reference evidence="3 4" key="2">
    <citation type="journal article" date="2007" name="BMC Biol.">
        <title>A 100%-complete sequence reveals unusually simple genomic features in the hot-spring red alga Cyanidioschyzon merolae.</title>
        <authorList>
            <person name="Nozaki H."/>
            <person name="Takano H."/>
            <person name="Misumi O."/>
            <person name="Terasawa K."/>
            <person name="Matsuzaki M."/>
            <person name="Maruyama S."/>
            <person name="Nishida K."/>
            <person name="Yagisawa F."/>
            <person name="Yoshida Y."/>
            <person name="Fujiwara T."/>
            <person name="Takio S."/>
            <person name="Tamura K."/>
            <person name="Chung S.J."/>
            <person name="Nakamura S."/>
            <person name="Kuroiwa H."/>
            <person name="Tanaka K."/>
            <person name="Sato N."/>
            <person name="Kuroiwa T."/>
        </authorList>
    </citation>
    <scope>NUCLEOTIDE SEQUENCE [LARGE SCALE GENOMIC DNA]</scope>
    <source>
        <strain evidence="3 4">10D</strain>
    </source>
</reference>
<evidence type="ECO:0000313" key="3">
    <source>
        <dbReference type="EMBL" id="BAM79280.1"/>
    </source>
</evidence>
<dbReference type="AlphaFoldDB" id="M1V4D8"/>
<dbReference type="GO" id="GO:0005815">
    <property type="term" value="C:microtubule organizing center"/>
    <property type="evidence" value="ECO:0007669"/>
    <property type="project" value="TreeGrafter"/>
</dbReference>
<evidence type="ECO:0000256" key="2">
    <source>
        <dbReference type="ARBA" id="ARBA00023242"/>
    </source>
</evidence>
<dbReference type="OrthoDB" id="336321at2759"/>
<dbReference type="RefSeq" id="XP_005535566.1">
    <property type="nucleotide sequence ID" value="XM_005535509.1"/>
</dbReference>
<dbReference type="GO" id="GO:0003697">
    <property type="term" value="F:single-stranded DNA binding"/>
    <property type="evidence" value="ECO:0007669"/>
    <property type="project" value="TreeGrafter"/>
</dbReference>
<evidence type="ECO:0000313" key="4">
    <source>
        <dbReference type="Proteomes" id="UP000007014"/>
    </source>
</evidence>
<dbReference type="GO" id="GO:0000400">
    <property type="term" value="F:four-way junction DNA binding"/>
    <property type="evidence" value="ECO:0007669"/>
    <property type="project" value="TreeGrafter"/>
</dbReference>
<organism evidence="3 4">
    <name type="scientific">Cyanidioschyzon merolae (strain NIES-3377 / 10D)</name>
    <name type="common">Unicellular red alga</name>
    <dbReference type="NCBI Taxonomy" id="280699"/>
    <lineage>
        <taxon>Eukaryota</taxon>
        <taxon>Rhodophyta</taxon>
        <taxon>Bangiophyceae</taxon>
        <taxon>Cyanidiales</taxon>
        <taxon>Cyanidiaceae</taxon>
        <taxon>Cyanidioschyzon</taxon>
    </lineage>
</organism>
<dbReference type="Gene3D" id="3.40.50.300">
    <property type="entry name" value="P-loop containing nucleotide triphosphate hydrolases"/>
    <property type="match status" value="1"/>
</dbReference>
<dbReference type="GO" id="GO:0008094">
    <property type="term" value="F:ATP-dependent activity, acting on DNA"/>
    <property type="evidence" value="ECO:0007669"/>
    <property type="project" value="TreeGrafter"/>
</dbReference>
<dbReference type="PANTHER" id="PTHR46457">
    <property type="entry name" value="DNA REPAIR PROTEIN RAD51 HOMOLOG 4"/>
    <property type="match status" value="1"/>
</dbReference>